<evidence type="ECO:0000313" key="1">
    <source>
        <dbReference type="EMBL" id="SFI63783.1"/>
    </source>
</evidence>
<proteinExistence type="predicted"/>
<dbReference type="AlphaFoldDB" id="A0A1I3JU99"/>
<reference evidence="2" key="1">
    <citation type="submission" date="2016-10" db="EMBL/GenBank/DDBJ databases">
        <authorList>
            <person name="Varghese N."/>
            <person name="Submissions S."/>
        </authorList>
    </citation>
    <scope>NUCLEOTIDE SEQUENCE [LARGE SCALE GENOMIC DNA]</scope>
    <source>
        <strain evidence="2">DSM 28881</strain>
    </source>
</reference>
<dbReference type="STRING" id="1144750.SAMN05443431_101554"/>
<name>A0A1I3JU99_9FLAO</name>
<gene>
    <name evidence="1" type="ORF">SAMN05443431_101554</name>
</gene>
<dbReference type="EMBL" id="FORM01000001">
    <property type="protein sequence ID" value="SFI63783.1"/>
    <property type="molecule type" value="Genomic_DNA"/>
</dbReference>
<accession>A0A1I3JU99</accession>
<sequence length="133" mass="15368">MKKLLTALTMLIVLSCSLDDQEQNMHLETLPIDSASMPEYFQEGQTYQIDLNYTKPTTCHSFYDLYYVKDGNTRTVAVINSVLDNTSCETVDLEMEKSFNFVVNNSETYVFKFWQGEDDEGNDIYLTMEIPVQ</sequence>
<evidence type="ECO:0000313" key="2">
    <source>
        <dbReference type="Proteomes" id="UP000199559"/>
    </source>
</evidence>
<dbReference type="RefSeq" id="WP_090837274.1">
    <property type="nucleotide sequence ID" value="NZ_CANKYB010000007.1"/>
</dbReference>
<keyword evidence="2" id="KW-1185">Reference proteome</keyword>
<protein>
    <recommendedName>
        <fullName evidence="3">Lipoprotein</fullName>
    </recommendedName>
</protein>
<dbReference type="Proteomes" id="UP000199559">
    <property type="component" value="Unassembled WGS sequence"/>
</dbReference>
<organism evidence="1 2">
    <name type="scientific">Olleya namhaensis</name>
    <dbReference type="NCBI Taxonomy" id="1144750"/>
    <lineage>
        <taxon>Bacteria</taxon>
        <taxon>Pseudomonadati</taxon>
        <taxon>Bacteroidota</taxon>
        <taxon>Flavobacteriia</taxon>
        <taxon>Flavobacteriales</taxon>
        <taxon>Flavobacteriaceae</taxon>
    </lineage>
</organism>
<dbReference type="PROSITE" id="PS51257">
    <property type="entry name" value="PROKAR_LIPOPROTEIN"/>
    <property type="match status" value="1"/>
</dbReference>
<evidence type="ECO:0008006" key="3">
    <source>
        <dbReference type="Google" id="ProtNLM"/>
    </source>
</evidence>